<proteinExistence type="inferred from homology"/>
<feature type="transmembrane region" description="Helical" evidence="7">
    <location>
        <begin position="320"/>
        <end position="345"/>
    </location>
</feature>
<keyword evidence="10" id="KW-1185">Reference proteome</keyword>
<dbReference type="GO" id="GO:0016020">
    <property type="term" value="C:membrane"/>
    <property type="evidence" value="ECO:0007669"/>
    <property type="project" value="TreeGrafter"/>
</dbReference>
<evidence type="ECO:0000256" key="5">
    <source>
        <dbReference type="ARBA" id="ARBA00022989"/>
    </source>
</evidence>
<reference evidence="9 10" key="1">
    <citation type="submission" date="2018-05" db="EMBL/GenBank/DDBJ databases">
        <title>Genomic Encyclopedia of Type Strains, Phase IV (KMG-IV): sequencing the most valuable type-strain genomes for metagenomic binning, comparative biology and taxonomic classification.</title>
        <authorList>
            <person name="Goeker M."/>
        </authorList>
    </citation>
    <scope>NUCLEOTIDE SEQUENCE [LARGE SCALE GENOMIC DNA]</scope>
    <source>
        <strain evidence="9 10">DSM 24906</strain>
    </source>
</reference>
<accession>A0AA45HJV5</accession>
<keyword evidence="5 7" id="KW-1133">Transmembrane helix</keyword>
<keyword evidence="3" id="KW-0813">Transport</keyword>
<feature type="transmembrane region" description="Helical" evidence="7">
    <location>
        <begin position="71"/>
        <end position="88"/>
    </location>
</feature>
<dbReference type="EMBL" id="QGGI01000001">
    <property type="protein sequence ID" value="PWJ96467.1"/>
    <property type="molecule type" value="Genomic_DNA"/>
</dbReference>
<dbReference type="RefSeq" id="WP_109603466.1">
    <property type="nucleotide sequence ID" value="NZ_QGGI01000001.1"/>
</dbReference>
<evidence type="ECO:0000259" key="8">
    <source>
        <dbReference type="PROSITE" id="PS50850"/>
    </source>
</evidence>
<protein>
    <submittedName>
        <fullName evidence="9">Fucose permease</fullName>
    </submittedName>
</protein>
<feature type="transmembrane region" description="Helical" evidence="7">
    <location>
        <begin position="197"/>
        <end position="216"/>
    </location>
</feature>
<feature type="transmembrane region" description="Helical" evidence="7">
    <location>
        <begin position="130"/>
        <end position="150"/>
    </location>
</feature>
<dbReference type="InterPro" id="IPR011701">
    <property type="entry name" value="MFS"/>
</dbReference>
<evidence type="ECO:0000256" key="4">
    <source>
        <dbReference type="ARBA" id="ARBA00022692"/>
    </source>
</evidence>
<evidence type="ECO:0000256" key="6">
    <source>
        <dbReference type="ARBA" id="ARBA00023136"/>
    </source>
</evidence>
<dbReference type="Proteomes" id="UP000245921">
    <property type="component" value="Unassembled WGS sequence"/>
</dbReference>
<feature type="transmembrane region" description="Helical" evidence="7">
    <location>
        <begin position="156"/>
        <end position="176"/>
    </location>
</feature>
<dbReference type="PANTHER" id="PTHR23514">
    <property type="entry name" value="BYPASS OF STOP CODON PROTEIN 6"/>
    <property type="match status" value="1"/>
</dbReference>
<evidence type="ECO:0000256" key="1">
    <source>
        <dbReference type="ARBA" id="ARBA00004127"/>
    </source>
</evidence>
<dbReference type="AlphaFoldDB" id="A0AA45HJV5"/>
<dbReference type="Gene3D" id="1.20.1250.20">
    <property type="entry name" value="MFS general substrate transporter like domains"/>
    <property type="match status" value="2"/>
</dbReference>
<name>A0AA45HJV5_9BACT</name>
<dbReference type="InterPro" id="IPR020846">
    <property type="entry name" value="MFS_dom"/>
</dbReference>
<feature type="transmembrane region" description="Helical" evidence="7">
    <location>
        <begin position="94"/>
        <end position="118"/>
    </location>
</feature>
<dbReference type="Pfam" id="PF07690">
    <property type="entry name" value="MFS_1"/>
    <property type="match status" value="1"/>
</dbReference>
<evidence type="ECO:0000313" key="10">
    <source>
        <dbReference type="Proteomes" id="UP000245921"/>
    </source>
</evidence>
<evidence type="ECO:0000313" key="9">
    <source>
        <dbReference type="EMBL" id="PWJ96467.1"/>
    </source>
</evidence>
<feature type="transmembrane region" description="Helical" evidence="7">
    <location>
        <begin position="264"/>
        <end position="285"/>
    </location>
</feature>
<keyword evidence="4 7" id="KW-0812">Transmembrane</keyword>
<dbReference type="InterPro" id="IPR036259">
    <property type="entry name" value="MFS_trans_sf"/>
</dbReference>
<dbReference type="PANTHER" id="PTHR23514:SF3">
    <property type="entry name" value="BYPASS OF STOP CODON PROTEIN 6"/>
    <property type="match status" value="1"/>
</dbReference>
<feature type="transmembrane region" description="Helical" evidence="7">
    <location>
        <begin position="231"/>
        <end position="252"/>
    </location>
</feature>
<gene>
    <name evidence="9" type="ORF">C7380_10139</name>
</gene>
<feature type="transmembrane region" description="Helical" evidence="7">
    <location>
        <begin position="351"/>
        <end position="371"/>
    </location>
</feature>
<dbReference type="GO" id="GO:0012505">
    <property type="term" value="C:endomembrane system"/>
    <property type="evidence" value="ECO:0007669"/>
    <property type="project" value="UniProtKB-SubCell"/>
</dbReference>
<evidence type="ECO:0000256" key="2">
    <source>
        <dbReference type="ARBA" id="ARBA00008335"/>
    </source>
</evidence>
<comment type="similarity">
    <text evidence="2">Belongs to the major facilitator superfamily.</text>
</comment>
<dbReference type="InterPro" id="IPR051788">
    <property type="entry name" value="MFS_Transporter"/>
</dbReference>
<dbReference type="GO" id="GO:0022857">
    <property type="term" value="F:transmembrane transporter activity"/>
    <property type="evidence" value="ECO:0007669"/>
    <property type="project" value="InterPro"/>
</dbReference>
<comment type="subcellular location">
    <subcellularLocation>
        <location evidence="1">Endomembrane system</location>
        <topology evidence="1">Multi-pass membrane protein</topology>
    </subcellularLocation>
</comment>
<feature type="transmembrane region" description="Helical" evidence="7">
    <location>
        <begin position="7"/>
        <end position="24"/>
    </location>
</feature>
<dbReference type="PROSITE" id="PS50850">
    <property type="entry name" value="MFS"/>
    <property type="match status" value="1"/>
</dbReference>
<feature type="domain" description="Major facilitator superfamily (MFS) profile" evidence="8">
    <location>
        <begin position="6"/>
        <end position="376"/>
    </location>
</feature>
<organism evidence="9 10">
    <name type="scientific">Oceanotoga teriensis</name>
    <dbReference type="NCBI Taxonomy" id="515440"/>
    <lineage>
        <taxon>Bacteria</taxon>
        <taxon>Thermotogati</taxon>
        <taxon>Thermotogota</taxon>
        <taxon>Thermotogae</taxon>
        <taxon>Petrotogales</taxon>
        <taxon>Petrotogaceae</taxon>
        <taxon>Oceanotoga</taxon>
    </lineage>
</organism>
<evidence type="ECO:0000256" key="7">
    <source>
        <dbReference type="SAM" id="Phobius"/>
    </source>
</evidence>
<comment type="caution">
    <text evidence="9">The sequence shown here is derived from an EMBL/GenBank/DDBJ whole genome shotgun (WGS) entry which is preliminary data.</text>
</comment>
<feature type="transmembrane region" description="Helical" evidence="7">
    <location>
        <begin position="44"/>
        <end position="64"/>
    </location>
</feature>
<sequence length="376" mass="42707">MSQKRIMYFIFISMVFIAMIPNFIPPLMKNIQETYGISISQSSLVPIFNTVGGFLGNIFGGILISFLGSQGVFLISLFLNILGSLLFVGASNYIILILASFIIGFGISLSILTMTTIFAQLDLKYQNYGVYHGMFGMGGILSPIIISFFIKKNIPISYFIYMIVFILLIIIVLSFFNKYFMEDSNKCGINKKGFKNLFLNKLVIIFLIFFMFYSGIEKGVVTWSSNLHVDYFLFSESYSAFFISMFWLFYTFSRLISDFVLKRIGYFKLLLICIFGIFISIILLLTLKLSFLYVLLGLFIGPIFPVFQRFVNQKIPSNQLAIFNGILYAITGFGGMIITGVMGLVADSSIFMAYLFLTFPAIVIFFIILYINKKTV</sequence>
<keyword evidence="6 7" id="KW-0472">Membrane</keyword>
<feature type="transmembrane region" description="Helical" evidence="7">
    <location>
        <begin position="291"/>
        <end position="308"/>
    </location>
</feature>
<evidence type="ECO:0000256" key="3">
    <source>
        <dbReference type="ARBA" id="ARBA00022448"/>
    </source>
</evidence>
<dbReference type="SUPFAM" id="SSF103473">
    <property type="entry name" value="MFS general substrate transporter"/>
    <property type="match status" value="1"/>
</dbReference>